<dbReference type="InterPro" id="IPR000109">
    <property type="entry name" value="POT_fam"/>
</dbReference>
<evidence type="ECO:0000256" key="5">
    <source>
        <dbReference type="ARBA" id="ARBA00022989"/>
    </source>
</evidence>
<feature type="transmembrane region" description="Helical" evidence="7">
    <location>
        <begin position="274"/>
        <end position="293"/>
    </location>
</feature>
<name>A0ABM7Q695_9GAMM</name>
<evidence type="ECO:0000313" key="9">
    <source>
        <dbReference type="Proteomes" id="UP000681317"/>
    </source>
</evidence>
<feature type="transmembrane region" description="Helical" evidence="7">
    <location>
        <begin position="38"/>
        <end position="57"/>
    </location>
</feature>
<dbReference type="Pfam" id="PF00854">
    <property type="entry name" value="PTR2"/>
    <property type="match status" value="1"/>
</dbReference>
<evidence type="ECO:0000256" key="1">
    <source>
        <dbReference type="ARBA" id="ARBA00004141"/>
    </source>
</evidence>
<dbReference type="InterPro" id="IPR036259">
    <property type="entry name" value="MFS_trans_sf"/>
</dbReference>
<feature type="transmembrane region" description="Helical" evidence="7">
    <location>
        <begin position="368"/>
        <end position="389"/>
    </location>
</feature>
<keyword evidence="5 7" id="KW-1133">Transmembrane helix</keyword>
<accession>A0ABM7Q695</accession>
<protein>
    <submittedName>
        <fullName evidence="8">Oligopeptide transporter</fullName>
    </submittedName>
</protein>
<dbReference type="Gene3D" id="1.20.1250.20">
    <property type="entry name" value="MFS general substrate transporter like domains"/>
    <property type="match status" value="1"/>
</dbReference>
<evidence type="ECO:0000256" key="6">
    <source>
        <dbReference type="ARBA" id="ARBA00023136"/>
    </source>
</evidence>
<feature type="transmembrane region" description="Helical" evidence="7">
    <location>
        <begin position="314"/>
        <end position="332"/>
    </location>
</feature>
<feature type="transmembrane region" description="Helical" evidence="7">
    <location>
        <begin position="98"/>
        <end position="115"/>
    </location>
</feature>
<feature type="transmembrane region" description="Helical" evidence="7">
    <location>
        <begin position="435"/>
        <end position="457"/>
    </location>
</feature>
<reference evidence="8 9" key="1">
    <citation type="submission" date="2021-03" db="EMBL/GenBank/DDBJ databases">
        <title>Complete Genome Sequences of Two Lysobacter Strains Isolated from Sea Water (Lysobacter caseinilyticus) and Soil (Lysobacter helvus) in South Korea.</title>
        <authorList>
            <person name="Watanabe Y."/>
            <person name="Arakawa K."/>
        </authorList>
    </citation>
    <scope>NUCLEOTIDE SEQUENCE [LARGE SCALE GENOMIC DNA]</scope>
    <source>
        <strain evidence="8 9">KVB24</strain>
    </source>
</reference>
<evidence type="ECO:0000256" key="2">
    <source>
        <dbReference type="ARBA" id="ARBA00005982"/>
    </source>
</evidence>
<dbReference type="InterPro" id="IPR005279">
    <property type="entry name" value="Dipep/tripep_permease"/>
</dbReference>
<keyword evidence="4" id="KW-0653">Protein transport</keyword>
<keyword evidence="9" id="KW-1185">Reference proteome</keyword>
<keyword evidence="6 7" id="KW-0472">Membrane</keyword>
<gene>
    <name evidence="8" type="primary">ygdR</name>
    <name evidence="8" type="ORF">LYSCAS_19190</name>
</gene>
<evidence type="ECO:0000313" key="8">
    <source>
        <dbReference type="EMBL" id="BCT92895.1"/>
    </source>
</evidence>
<feature type="transmembrane region" description="Helical" evidence="7">
    <location>
        <begin position="508"/>
        <end position="529"/>
    </location>
</feature>
<dbReference type="InterPro" id="IPR018456">
    <property type="entry name" value="PTR2_symporter_CS"/>
</dbReference>
<evidence type="ECO:0000256" key="7">
    <source>
        <dbReference type="SAM" id="Phobius"/>
    </source>
</evidence>
<feature type="transmembrane region" description="Helical" evidence="7">
    <location>
        <begin position="469"/>
        <end position="488"/>
    </location>
</feature>
<proteinExistence type="inferred from homology"/>
<keyword evidence="4" id="KW-0571">Peptide transport</keyword>
<evidence type="ECO:0000256" key="4">
    <source>
        <dbReference type="ARBA" id="ARBA00022856"/>
    </source>
</evidence>
<feature type="transmembrane region" description="Helical" evidence="7">
    <location>
        <begin position="188"/>
        <end position="206"/>
    </location>
</feature>
<comment type="subcellular location">
    <subcellularLocation>
        <location evidence="1">Membrane</location>
        <topology evidence="1">Multi-pass membrane protein</topology>
    </subcellularLocation>
</comment>
<evidence type="ECO:0000256" key="3">
    <source>
        <dbReference type="ARBA" id="ARBA00022692"/>
    </source>
</evidence>
<comment type="similarity">
    <text evidence="2">Belongs to the major facilitator superfamily. Proton-dependent oligopeptide transporter (POT/PTR) (TC 2.A.17) family.</text>
</comment>
<dbReference type="EMBL" id="AP024545">
    <property type="protein sequence ID" value="BCT92895.1"/>
    <property type="molecule type" value="Genomic_DNA"/>
</dbReference>
<keyword evidence="3 7" id="KW-0812">Transmembrane</keyword>
<dbReference type="Proteomes" id="UP000681317">
    <property type="component" value="Chromosome"/>
</dbReference>
<feature type="transmembrane region" description="Helical" evidence="7">
    <location>
        <begin position="401"/>
        <end position="423"/>
    </location>
</feature>
<organism evidence="8 9">
    <name type="scientific">Noviluteimonas caseinilytica</name>
    <dbReference type="NCBI Taxonomy" id="2675101"/>
    <lineage>
        <taxon>Bacteria</taxon>
        <taxon>Pseudomonadati</taxon>
        <taxon>Pseudomonadota</taxon>
        <taxon>Gammaproteobacteria</taxon>
        <taxon>Lysobacterales</taxon>
        <taxon>Lysobacteraceae</taxon>
        <taxon>Noviluteimonas</taxon>
    </lineage>
</organism>
<feature type="transmembrane region" description="Helical" evidence="7">
    <location>
        <begin position="121"/>
        <end position="141"/>
    </location>
</feature>
<dbReference type="SUPFAM" id="SSF103473">
    <property type="entry name" value="MFS general substrate transporter"/>
    <property type="match status" value="1"/>
</dbReference>
<dbReference type="RefSeq" id="WP_213433855.1">
    <property type="nucleotide sequence ID" value="NZ_AP024545.1"/>
</dbReference>
<feature type="transmembrane region" description="Helical" evidence="7">
    <location>
        <begin position="244"/>
        <end position="268"/>
    </location>
</feature>
<sequence>MNPTPTDTTADTVIAPARLPRQVPYIIGNEACERFSFYGMRNILVQFLVSSVILAYVPAGDREGAAKDIFHSFVIGVYFFPLLGGWLSDRFFGKYNTVFWFSLVYCAGHACLALFESDRTGFYTGLFLIALGSGGIKPLVVSFVGDQFTTSNKHLAKVVFDAFYWTINFGSFFASLLMPLFLRSYGPAVAFGIPGVLMLVATVIFWSGRRQYVRVPPATNDPHSFLNVARTALTSTQGEGRPGLYVAAFGGALAVAMLMCWAIGPAFWPEDFGFVITACLALGVLIACGGFGTSLQLERARGRHPDATVDSVRAVLRILIVFALTTPFWSLFDQKASTWVLQGKDMVVPHDQWWWPSFLVKEASQMQALNPALVMLIIPFNNLVLYPALRRMGFEPTALRRMGTGIVFAGVAWIAAGVLQLWMDGGQQVSLAWQIAPYLLLTFGEVLVSATALEFAYSQATQSMKGVIMAFWYLTSTFGSLWVLLTNAGVRNDTVTAHIATTGLSENAFLMFFFAAFAFAAAIGFAWYARRYPMQDNYLREGAAA</sequence>
<feature type="transmembrane region" description="Helical" evidence="7">
    <location>
        <begin position="162"/>
        <end position="182"/>
    </location>
</feature>
<keyword evidence="4" id="KW-0813">Transport</keyword>
<dbReference type="PANTHER" id="PTHR11654">
    <property type="entry name" value="OLIGOPEPTIDE TRANSPORTER-RELATED"/>
    <property type="match status" value="1"/>
</dbReference>
<feature type="transmembrane region" description="Helical" evidence="7">
    <location>
        <begin position="69"/>
        <end position="86"/>
    </location>
</feature>
<dbReference type="NCBIfam" id="TIGR00924">
    <property type="entry name" value="yjdL_sub1_fam"/>
    <property type="match status" value="1"/>
</dbReference>
<dbReference type="PROSITE" id="PS01022">
    <property type="entry name" value="PTR2_1"/>
    <property type="match status" value="1"/>
</dbReference>